<dbReference type="Pfam" id="PF09749">
    <property type="entry name" value="HVSL"/>
    <property type="match status" value="1"/>
</dbReference>
<reference evidence="1" key="2">
    <citation type="journal article" date="2007" name="Science">
        <title>Draft genome sequence of the sexually transmitted pathogen Trichomonas vaginalis.</title>
        <authorList>
            <person name="Carlton J.M."/>
            <person name="Hirt R.P."/>
            <person name="Silva J.C."/>
            <person name="Delcher A.L."/>
            <person name="Schatz M."/>
            <person name="Zhao Q."/>
            <person name="Wortman J.R."/>
            <person name="Bidwell S.L."/>
            <person name="Alsmark U.C.M."/>
            <person name="Besteiro S."/>
            <person name="Sicheritz-Ponten T."/>
            <person name="Noel C.J."/>
            <person name="Dacks J.B."/>
            <person name="Foster P.G."/>
            <person name="Simillion C."/>
            <person name="Van de Peer Y."/>
            <person name="Miranda-Saavedra D."/>
            <person name="Barton G.J."/>
            <person name="Westrop G.D."/>
            <person name="Mueller S."/>
            <person name="Dessi D."/>
            <person name="Fiori P.L."/>
            <person name="Ren Q."/>
            <person name="Paulsen I."/>
            <person name="Zhang H."/>
            <person name="Bastida-Corcuera F.D."/>
            <person name="Simoes-Barbosa A."/>
            <person name="Brown M.T."/>
            <person name="Hayes R.D."/>
            <person name="Mukherjee M."/>
            <person name="Okumura C.Y."/>
            <person name="Schneider R."/>
            <person name="Smith A.J."/>
            <person name="Vanacova S."/>
            <person name="Villalvazo M."/>
            <person name="Haas B.J."/>
            <person name="Pertea M."/>
            <person name="Feldblyum T.V."/>
            <person name="Utterback T.R."/>
            <person name="Shu C.L."/>
            <person name="Osoegawa K."/>
            <person name="de Jong P.J."/>
            <person name="Hrdy I."/>
            <person name="Horvathova L."/>
            <person name="Zubacova Z."/>
            <person name="Dolezal P."/>
            <person name="Malik S.B."/>
            <person name="Logsdon J.M. Jr."/>
            <person name="Henze K."/>
            <person name="Gupta A."/>
            <person name="Wang C.C."/>
            <person name="Dunne R.L."/>
            <person name="Upcroft J.A."/>
            <person name="Upcroft P."/>
            <person name="White O."/>
            <person name="Salzberg S.L."/>
            <person name="Tang P."/>
            <person name="Chiu C.-H."/>
            <person name="Lee Y.-S."/>
            <person name="Embley T.M."/>
            <person name="Coombs G.H."/>
            <person name="Mottram J.C."/>
            <person name="Tachezy J."/>
            <person name="Fraser-Liggett C.M."/>
            <person name="Johnson P.J."/>
        </authorList>
    </citation>
    <scope>NUCLEOTIDE SEQUENCE [LARGE SCALE GENOMIC DNA]</scope>
    <source>
        <strain evidence="1">G3</strain>
    </source>
</reference>
<dbReference type="VEuPathDB" id="TrichDB:TVAGG3_0797690"/>
<protein>
    <submittedName>
        <fullName evidence="1">Uncharacterized protein</fullName>
    </submittedName>
</protein>
<evidence type="ECO:0000313" key="2">
    <source>
        <dbReference type="Proteomes" id="UP000001542"/>
    </source>
</evidence>
<dbReference type="Proteomes" id="UP000001542">
    <property type="component" value="Unassembled WGS sequence"/>
</dbReference>
<accession>A2EEB5</accession>
<gene>
    <name evidence="1" type="ORF">TVAG_073790</name>
</gene>
<proteinExistence type="predicted"/>
<dbReference type="RefSeq" id="XP_001321236.1">
    <property type="nucleotide sequence ID" value="XM_001321201.1"/>
</dbReference>
<dbReference type="OrthoDB" id="49151at2759"/>
<keyword evidence="2" id="KW-1185">Reference proteome</keyword>
<dbReference type="GO" id="GO:0004518">
    <property type="term" value="F:nuclease activity"/>
    <property type="evidence" value="ECO:0007669"/>
    <property type="project" value="InterPro"/>
</dbReference>
<sequence length="180" mass="20697">MSIRHFPHKQGQWVTHVCLEIEIDESYLVVPEGFIPLFDSSKDQKLHVSLSPLFSLKYFQVKAFKKSCENFSKTINRQCFTFENGVFLDDSSNSSVFYALNIRNCDEMTNIKNKFDKLVDSYNPTFLEKFDDEIMHISIARSQGHFDSSKKAPQHRTILGICSKLNCTIGGEKTSFFLSS</sequence>
<dbReference type="EMBL" id="DS113366">
    <property type="protein sequence ID" value="EAY09013.1"/>
    <property type="molecule type" value="Genomic_DNA"/>
</dbReference>
<reference evidence="1" key="1">
    <citation type="submission" date="2006-10" db="EMBL/GenBank/DDBJ databases">
        <authorList>
            <person name="Amadeo P."/>
            <person name="Zhao Q."/>
            <person name="Wortman J."/>
            <person name="Fraser-Liggett C."/>
            <person name="Carlton J."/>
        </authorList>
    </citation>
    <scope>NUCLEOTIDE SEQUENCE</scope>
    <source>
        <strain evidence="1">G3</strain>
    </source>
</reference>
<dbReference type="VEuPathDB" id="TrichDB:TVAG_073790"/>
<dbReference type="AlphaFoldDB" id="A2EEB5"/>
<dbReference type="InParanoid" id="A2EEB5"/>
<dbReference type="GO" id="GO:0034477">
    <property type="term" value="P:U6 snRNA 3'-end processing"/>
    <property type="evidence" value="ECO:0007669"/>
    <property type="project" value="InterPro"/>
</dbReference>
<evidence type="ECO:0000313" key="1">
    <source>
        <dbReference type="EMBL" id="EAY09013.1"/>
    </source>
</evidence>
<dbReference type="InterPro" id="IPR027521">
    <property type="entry name" value="Usb1"/>
</dbReference>
<dbReference type="KEGG" id="tva:4766924"/>
<dbReference type="Gene3D" id="3.90.1140.10">
    <property type="entry name" value="Cyclic phosphodiesterase"/>
    <property type="match status" value="1"/>
</dbReference>
<name>A2EEB5_TRIV3</name>
<organism evidence="1 2">
    <name type="scientific">Trichomonas vaginalis (strain ATCC PRA-98 / G3)</name>
    <dbReference type="NCBI Taxonomy" id="412133"/>
    <lineage>
        <taxon>Eukaryota</taxon>
        <taxon>Metamonada</taxon>
        <taxon>Parabasalia</taxon>
        <taxon>Trichomonadida</taxon>
        <taxon>Trichomonadidae</taxon>
        <taxon>Trichomonas</taxon>
    </lineage>
</organism>
<dbReference type="SMR" id="A2EEB5"/>